<accession>A0AAV5TY49</accession>
<evidence type="ECO:0000313" key="1">
    <source>
        <dbReference type="EMBL" id="GMS99180.1"/>
    </source>
</evidence>
<comment type="caution">
    <text evidence="1">The sequence shown here is derived from an EMBL/GenBank/DDBJ whole genome shotgun (WGS) entry which is preliminary data.</text>
</comment>
<organism evidence="1 2">
    <name type="scientific">Pristionchus entomophagus</name>
    <dbReference type="NCBI Taxonomy" id="358040"/>
    <lineage>
        <taxon>Eukaryota</taxon>
        <taxon>Metazoa</taxon>
        <taxon>Ecdysozoa</taxon>
        <taxon>Nematoda</taxon>
        <taxon>Chromadorea</taxon>
        <taxon>Rhabditida</taxon>
        <taxon>Rhabditina</taxon>
        <taxon>Diplogasteromorpha</taxon>
        <taxon>Diplogasteroidea</taxon>
        <taxon>Neodiplogasteridae</taxon>
        <taxon>Pristionchus</taxon>
    </lineage>
</organism>
<name>A0AAV5TY49_9BILA</name>
<dbReference type="EMBL" id="BTSX01000005">
    <property type="protein sequence ID" value="GMS99180.1"/>
    <property type="molecule type" value="Genomic_DNA"/>
</dbReference>
<proteinExistence type="predicted"/>
<protein>
    <submittedName>
        <fullName evidence="1">Uncharacterized protein</fullName>
    </submittedName>
</protein>
<reference evidence="1" key="1">
    <citation type="submission" date="2023-10" db="EMBL/GenBank/DDBJ databases">
        <title>Genome assembly of Pristionchus species.</title>
        <authorList>
            <person name="Yoshida K."/>
            <person name="Sommer R.J."/>
        </authorList>
    </citation>
    <scope>NUCLEOTIDE SEQUENCE</scope>
    <source>
        <strain evidence="1">RS0144</strain>
    </source>
</reference>
<sequence length="78" mass="8212">CSAIQLTTTGNCVIFGAEITATYGQCPAPFTCMLKTYTGCIPKPRRPIDLGYIGHYCSGPVLRAPADDGISLAVETVT</sequence>
<dbReference type="AlphaFoldDB" id="A0AAV5TY49"/>
<feature type="non-terminal residue" evidence="1">
    <location>
        <position position="1"/>
    </location>
</feature>
<keyword evidence="2" id="KW-1185">Reference proteome</keyword>
<dbReference type="Proteomes" id="UP001432027">
    <property type="component" value="Unassembled WGS sequence"/>
</dbReference>
<evidence type="ECO:0000313" key="2">
    <source>
        <dbReference type="Proteomes" id="UP001432027"/>
    </source>
</evidence>
<gene>
    <name evidence="1" type="ORF">PENTCL1PPCAC_21355</name>
</gene>